<reference evidence="3 4" key="1">
    <citation type="submission" date="2017-11" db="EMBL/GenBank/DDBJ databases">
        <title>De-novo sequencing of pomegranate (Punica granatum L.) genome.</title>
        <authorList>
            <person name="Akparov Z."/>
            <person name="Amiraslanov A."/>
            <person name="Hajiyeva S."/>
            <person name="Abbasov M."/>
            <person name="Kaur K."/>
            <person name="Hamwieh A."/>
            <person name="Solovyev V."/>
            <person name="Salamov A."/>
            <person name="Braich B."/>
            <person name="Kosarev P."/>
            <person name="Mahmoud A."/>
            <person name="Hajiyev E."/>
            <person name="Babayeva S."/>
            <person name="Izzatullayeva V."/>
            <person name="Mammadov A."/>
            <person name="Mammadov A."/>
            <person name="Sharifova S."/>
            <person name="Ojaghi J."/>
            <person name="Eynullazada K."/>
            <person name="Bayramov B."/>
            <person name="Abdulazimova A."/>
            <person name="Shahmuradov I."/>
        </authorList>
    </citation>
    <scope>NUCLEOTIDE SEQUENCE [LARGE SCALE GENOMIC DNA]</scope>
    <source>
        <strain evidence="4">cv. AG2017</strain>
        <tissue evidence="3">Leaf</tissue>
    </source>
</reference>
<name>A0A2I0L9Z8_PUNGR</name>
<evidence type="ECO:0000313" key="3">
    <source>
        <dbReference type="EMBL" id="PKI77519.1"/>
    </source>
</evidence>
<gene>
    <name evidence="3" type="ORF">CRG98_002125</name>
</gene>
<feature type="compositionally biased region" description="Acidic residues" evidence="1">
    <location>
        <begin position="76"/>
        <end position="91"/>
    </location>
</feature>
<accession>A0A2I0L9Z8</accession>
<feature type="transmembrane region" description="Helical" evidence="2">
    <location>
        <begin position="21"/>
        <end position="42"/>
    </location>
</feature>
<comment type="caution">
    <text evidence="3">The sequence shown here is derived from an EMBL/GenBank/DDBJ whole genome shotgun (WGS) entry which is preliminary data.</text>
</comment>
<feature type="region of interest" description="Disordered" evidence="1">
    <location>
        <begin position="72"/>
        <end position="93"/>
    </location>
</feature>
<sequence>MAFGLVDEEMKNALSRMRKPSLTLLSFAVLVPPLLLTCFSSFGSPSLLVAVLVLVASTAFLVVFAKEEETAKEGLDPDAVEDEGPASEVEPEGAAACDFEFMSSSSASQSQVGSDGSLTDDEDDGLIEIAFQEGEPISLICEEKSQKPVEVSKPPDVLSDNGVLTEDEMDEEDNLIELDISMGSIKLPKFGNQA</sequence>
<proteinExistence type="predicted"/>
<dbReference type="EMBL" id="PGOL01000091">
    <property type="protein sequence ID" value="PKI77519.1"/>
    <property type="molecule type" value="Genomic_DNA"/>
</dbReference>
<feature type="transmembrane region" description="Helical" evidence="2">
    <location>
        <begin position="48"/>
        <end position="65"/>
    </location>
</feature>
<dbReference type="PANTHER" id="PTHR35708:SF3">
    <property type="entry name" value="GB|AAD25831.1"/>
    <property type="match status" value="1"/>
</dbReference>
<dbReference type="AlphaFoldDB" id="A0A2I0L9Z8"/>
<evidence type="ECO:0000256" key="1">
    <source>
        <dbReference type="SAM" id="MobiDB-lite"/>
    </source>
</evidence>
<feature type="region of interest" description="Disordered" evidence="1">
    <location>
        <begin position="145"/>
        <end position="169"/>
    </location>
</feature>
<keyword evidence="2" id="KW-0472">Membrane</keyword>
<keyword evidence="2" id="KW-1133">Transmembrane helix</keyword>
<dbReference type="PANTHER" id="PTHR35708">
    <property type="entry name" value="GB|AAD25831.1"/>
    <property type="match status" value="1"/>
</dbReference>
<evidence type="ECO:0000313" key="4">
    <source>
        <dbReference type="Proteomes" id="UP000233551"/>
    </source>
</evidence>
<organism evidence="3 4">
    <name type="scientific">Punica granatum</name>
    <name type="common">Pomegranate</name>
    <dbReference type="NCBI Taxonomy" id="22663"/>
    <lineage>
        <taxon>Eukaryota</taxon>
        <taxon>Viridiplantae</taxon>
        <taxon>Streptophyta</taxon>
        <taxon>Embryophyta</taxon>
        <taxon>Tracheophyta</taxon>
        <taxon>Spermatophyta</taxon>
        <taxon>Magnoliopsida</taxon>
        <taxon>eudicotyledons</taxon>
        <taxon>Gunneridae</taxon>
        <taxon>Pentapetalae</taxon>
        <taxon>rosids</taxon>
        <taxon>malvids</taxon>
        <taxon>Myrtales</taxon>
        <taxon>Lythraceae</taxon>
        <taxon>Punica</taxon>
    </lineage>
</organism>
<dbReference type="Proteomes" id="UP000233551">
    <property type="component" value="Unassembled WGS sequence"/>
</dbReference>
<protein>
    <submittedName>
        <fullName evidence="3">Uncharacterized protein</fullName>
    </submittedName>
</protein>
<keyword evidence="4" id="KW-1185">Reference proteome</keyword>
<evidence type="ECO:0000256" key="2">
    <source>
        <dbReference type="SAM" id="Phobius"/>
    </source>
</evidence>
<keyword evidence="2" id="KW-0812">Transmembrane</keyword>